<protein>
    <submittedName>
        <fullName evidence="2">Uncharacterized protein</fullName>
    </submittedName>
</protein>
<name>A0AAW7XJH3_9GAMM</name>
<accession>A0AAW7XJH3</accession>
<feature type="region of interest" description="Disordered" evidence="1">
    <location>
        <begin position="190"/>
        <end position="223"/>
    </location>
</feature>
<reference evidence="2" key="1">
    <citation type="submission" date="2023-07" db="EMBL/GenBank/DDBJ databases">
        <title>Genome content predicts the carbon catabolic preferences of heterotrophic bacteria.</title>
        <authorList>
            <person name="Gralka M."/>
        </authorList>
    </citation>
    <scope>NUCLEOTIDE SEQUENCE</scope>
    <source>
        <strain evidence="2">I2M16</strain>
    </source>
</reference>
<feature type="compositionally biased region" description="Polar residues" evidence="1">
    <location>
        <begin position="192"/>
        <end position="207"/>
    </location>
</feature>
<proteinExistence type="predicted"/>
<organism evidence="2 3">
    <name type="scientific">Neptunomonas phycophila</name>
    <dbReference type="NCBI Taxonomy" id="1572645"/>
    <lineage>
        <taxon>Bacteria</taxon>
        <taxon>Pseudomonadati</taxon>
        <taxon>Pseudomonadota</taxon>
        <taxon>Gammaproteobacteria</taxon>
        <taxon>Oceanospirillales</taxon>
        <taxon>Oceanospirillaceae</taxon>
        <taxon>Neptunomonas</taxon>
    </lineage>
</organism>
<dbReference type="EMBL" id="JAUOPG010000005">
    <property type="protein sequence ID" value="MDO6453856.1"/>
    <property type="molecule type" value="Genomic_DNA"/>
</dbReference>
<dbReference type="AlphaFoldDB" id="A0AAW7XJH3"/>
<comment type="caution">
    <text evidence="2">The sequence shown here is derived from an EMBL/GenBank/DDBJ whole genome shotgun (WGS) entry which is preliminary data.</text>
</comment>
<evidence type="ECO:0000313" key="3">
    <source>
        <dbReference type="Proteomes" id="UP001169862"/>
    </source>
</evidence>
<gene>
    <name evidence="2" type="ORF">Q4490_09785</name>
</gene>
<dbReference type="Proteomes" id="UP001169862">
    <property type="component" value="Unassembled WGS sequence"/>
</dbReference>
<dbReference type="RefSeq" id="WP_303550185.1">
    <property type="nucleotide sequence ID" value="NZ_JAUOPG010000005.1"/>
</dbReference>
<evidence type="ECO:0000313" key="2">
    <source>
        <dbReference type="EMBL" id="MDO6453856.1"/>
    </source>
</evidence>
<sequence length="270" mass="30024">MSQLLPKLLQRSAFLAVEDGRIILTPKSGLQNESDIWLKAHHEEVMEEILKATKRVGFTYIGYSTGYYNGANKSGGITLQFIQCVTAESFHVIYNVELKRKRNTSAGKAGERLPKGRFIAAKGSSFVKLWKSTGFRMPKLSAFHDCIGKLSKLTFTADTNDNRLLKQTLKPLNISFQEIAASVSVGHLNPDKNPTLSRQQPDNNLTKLSDKKTATTHKTQGSQATLSACTVNHGIKVNSMTDIRSVAYTIEQVNQQSIDEWLSDYNNGTR</sequence>
<evidence type="ECO:0000256" key="1">
    <source>
        <dbReference type="SAM" id="MobiDB-lite"/>
    </source>
</evidence>